<dbReference type="InterPro" id="IPR007080">
    <property type="entry name" value="RNA_pol_Rpb1_1"/>
</dbReference>
<dbReference type="InterPro" id="IPR000722">
    <property type="entry name" value="RNA_pol_asu"/>
</dbReference>
<keyword evidence="4" id="KW-0597">Phosphoprotein</keyword>
<dbReference type="Gene3D" id="3.30.1360.140">
    <property type="match status" value="1"/>
</dbReference>
<evidence type="ECO:0000256" key="9">
    <source>
        <dbReference type="ARBA" id="ARBA00022833"/>
    </source>
</evidence>
<dbReference type="GO" id="GO:0003899">
    <property type="term" value="F:DNA-directed RNA polymerase activity"/>
    <property type="evidence" value="ECO:0007669"/>
    <property type="project" value="UniProtKB-EC"/>
</dbReference>
<dbReference type="FunFam" id="1.10.132.30:FF:000001">
    <property type="entry name" value="DNA-directed RNA polymerase subunit"/>
    <property type="match status" value="1"/>
</dbReference>
<evidence type="ECO:0000256" key="8">
    <source>
        <dbReference type="ARBA" id="ARBA00022737"/>
    </source>
</evidence>
<evidence type="ECO:0000256" key="3">
    <source>
        <dbReference type="ARBA" id="ARBA00022478"/>
    </source>
</evidence>
<dbReference type="InterPro" id="IPR007083">
    <property type="entry name" value="RNA_pol_Rpb1_4"/>
</dbReference>
<evidence type="ECO:0000256" key="10">
    <source>
        <dbReference type="ARBA" id="ARBA00022842"/>
    </source>
</evidence>
<name>A0A2H9TR04_9FUNG</name>
<evidence type="ECO:0000313" key="18">
    <source>
        <dbReference type="EMBL" id="PJF20167.1"/>
    </source>
</evidence>
<dbReference type="InterPro" id="IPR007073">
    <property type="entry name" value="RNA_pol_Rpb1_7"/>
</dbReference>
<dbReference type="Pfam" id="PF05000">
    <property type="entry name" value="RNA_pol_Rpb1_4"/>
    <property type="match status" value="1"/>
</dbReference>
<dbReference type="FunFam" id="1.10.274.100:FF:000001">
    <property type="entry name" value="DNA-directed RNA polymerase subunit"/>
    <property type="match status" value="1"/>
</dbReference>
<dbReference type="InterPro" id="IPR006592">
    <property type="entry name" value="RNA_pol_N"/>
</dbReference>
<dbReference type="Pfam" id="PF04983">
    <property type="entry name" value="RNA_pol_Rpb1_3"/>
    <property type="match status" value="1"/>
</dbReference>
<dbReference type="FunFam" id="2.40.40.20:FF:000019">
    <property type="entry name" value="DNA-directed RNA polymerase II subunit RPB1"/>
    <property type="match status" value="1"/>
</dbReference>
<organism evidence="18 19">
    <name type="scientific">Paramicrosporidium saccamoebae</name>
    <dbReference type="NCBI Taxonomy" id="1246581"/>
    <lineage>
        <taxon>Eukaryota</taxon>
        <taxon>Fungi</taxon>
        <taxon>Fungi incertae sedis</taxon>
        <taxon>Cryptomycota</taxon>
        <taxon>Cryptomycota incertae sedis</taxon>
        <taxon>Paramicrosporidium</taxon>
    </lineage>
</organism>
<evidence type="ECO:0000259" key="17">
    <source>
        <dbReference type="SMART" id="SM00663"/>
    </source>
</evidence>
<dbReference type="CDD" id="cd02584">
    <property type="entry name" value="RNAP_II_Rpb1_C"/>
    <property type="match status" value="1"/>
</dbReference>
<dbReference type="GO" id="GO:0003968">
    <property type="term" value="F:RNA-directed RNA polymerase activity"/>
    <property type="evidence" value="ECO:0007669"/>
    <property type="project" value="EnsemblFungi"/>
</dbReference>
<dbReference type="Gene3D" id="2.40.40.20">
    <property type="match status" value="1"/>
</dbReference>
<dbReference type="Pfam" id="PF04998">
    <property type="entry name" value="RNA_pol_Rpb1_5"/>
    <property type="match status" value="1"/>
</dbReference>
<dbReference type="GO" id="GO:0006368">
    <property type="term" value="P:transcription elongation by RNA polymerase II"/>
    <property type="evidence" value="ECO:0007669"/>
    <property type="project" value="EnsemblFungi"/>
</dbReference>
<dbReference type="Pfam" id="PF00623">
    <property type="entry name" value="RNA_pol_Rpb1_2"/>
    <property type="match status" value="1"/>
</dbReference>
<dbReference type="NCBIfam" id="NF006336">
    <property type="entry name" value="PRK08566.1"/>
    <property type="match status" value="1"/>
</dbReference>
<keyword evidence="13" id="KW-0539">Nucleus</keyword>
<dbReference type="GO" id="GO:0030643">
    <property type="term" value="P:intracellular phosphate ion homeostasis"/>
    <property type="evidence" value="ECO:0007669"/>
    <property type="project" value="EnsemblFungi"/>
</dbReference>
<sequence>MTAQATAASTALASAIPIKKIRRVQFGLFSPDEIVQCVPNMVGGLLDMRLGSNDRNFKCATCGGSMTDCPGHFGHIELAKPVFHVGFVPKIKKVLEAVCFFCSRIKTDEPKTLRDSRSRLNHIWSLCKGKMTCDMGQNSEAEGAVQATAKKRIGCGHRQPVIRCEGLRLVASFKTVASDEGNPNEGKTYISADKILGILKRISDEDCIAMGFNPTFARPEWMILTIIPVPPPPVRPSIMMDALSRSEDDLTYKLADIVKSNANLKKHEIDGAPAHIIAEYEQLLQFHVATYMDNDLPGMPQALQKSGRPLKSIKARLKGKEGRIRGNLMGKRVDFSARTVITPDPNLSLDQVGVPRSIARTLTIPEAVTPFNIARLQGFVNNGPNEHPGARYVIRDDGQRIDLRFARKAGELFLQPGYTVERHLMDEDLVIFNRQPSLHKMSMMGHRVKVMPWSTFRLNLSVTTPYNADFDGDEMNLHAPQSLESKAEISELCMVPKMIISPQANKPVMGIVQDTLCGIRKFTRRDVFMGPSQVMNTLMWVSNWDGNIPTPAILKPVPRWTGKQLMTLIIPRVNLVGLHSAHPDNEVGDISPGDTKVLIEDGILLCGTLCKKTVGNSPGGLVHVIWNEHGPEVTRNFFNNVQTVVNYWLLGHGFSIGIGDTIADKQTMETINNTIATAKDSVKKIILQAQENRLSCNPGMTLRESFESEVNKVLNKARDASGTSAQRSLKEQNNVKQMVVAGSKGSFINISQMTACVGQQNVEGRRIPFGFRYRTLPHFTKDDYGPESRGFAENSYLRGLTPQEFFFHAMGGREGLIDTAVKTAETGYIQRRLVKALEDVMVRYDGTVRNAGGEILQFRYGEDGLDAICIERQSLDILRAGEKDFTRRYRIDVTDTKWTLASYLVELDIYEEMTTNPSVQIALDQEFRQLQEDRQLLRSTIFPDGNGSRPLPLNLRRLIWDSQRLFQLDPRNASDLHPLRIIEGVKGVCEKVIVVAGSDRISKEAQHNATLLFCILCRSMLATRRVLEEFRLSRAAFEWILGEIESRFAAGAVPPGEMVGTIAAQSIGEPATQMTLNTFHYAGVASNVTLGVPRLKEIINLAKNIKTPSLTVHLKPEYSRSAISAKQVQVQLEHTNLKKVTAAAEIHYDPNPLTTIIDDDLDFVQAYYELPDEEVDPKRLSPWLLRVELDRAKMLDKQLTMAEVANRITEEFNRDLHVLANDDNAEKLILRCRIVNENPVEDKMNDEDDEARIEEDVFLRRIESNMLNSINLRGIDGIRRVFLVDHKGVTINDKGEFETQSEWILETEGVNLRQVMNHAAVDSSRVFSNNIIEVYEVLGIEAARAAILRELRKVIESDGSYVNYRHLAMLCDVMTAKGYLLAITRHGINRADTSALMRCSFEETVEILLEAASNGESDACRGVAENVMLGQLAPLGTGSIEMRVNESALNHALSYSQNFAAADWQNNGARTGDYTSYPDGQRSPAYSMYSGAPMSPASGSFSPAWSDAAAGGKWSPFRQSGSASPRYSPASPAYYSPASPAYEAGGASPRYSPASPAYSPASPAYSPASPAYSPASPAYSPASPAYSPASPAYSPTSPAYSPTSPAYSPTSPAYSPTSPAYSPTSPAYSPTSPAYSPTSPAYSPTSPAYSPTSPAYSPTSPAYSQSTTQGKQ</sequence>
<keyword evidence="10" id="KW-0460">Magnesium</keyword>
<keyword evidence="7" id="KW-0479">Metal-binding</keyword>
<dbReference type="InterPro" id="IPR007075">
    <property type="entry name" value="RNA_pol_Rpb1_6"/>
</dbReference>
<dbReference type="Pfam" id="PF04992">
    <property type="entry name" value="RNA_pol_Rpb1_6"/>
    <property type="match status" value="1"/>
</dbReference>
<dbReference type="Pfam" id="PF04990">
    <property type="entry name" value="RNA_pol_Rpb1_7"/>
    <property type="match status" value="1"/>
</dbReference>
<evidence type="ECO:0000256" key="4">
    <source>
        <dbReference type="ARBA" id="ARBA00022553"/>
    </source>
</evidence>
<evidence type="ECO:0000256" key="13">
    <source>
        <dbReference type="ARBA" id="ARBA00023242"/>
    </source>
</evidence>
<keyword evidence="12 15" id="KW-0804">Transcription</keyword>
<dbReference type="Pfam" id="PF04997">
    <property type="entry name" value="RNA_pol_Rpb1_1"/>
    <property type="match status" value="1"/>
</dbReference>
<dbReference type="GO" id="GO:0019985">
    <property type="term" value="P:translesion synthesis"/>
    <property type="evidence" value="ECO:0007669"/>
    <property type="project" value="EnsemblFungi"/>
</dbReference>
<dbReference type="SMART" id="SM00663">
    <property type="entry name" value="RPOLA_N"/>
    <property type="match status" value="1"/>
</dbReference>
<dbReference type="Gene3D" id="6.10.250.2940">
    <property type="match status" value="1"/>
</dbReference>
<dbReference type="Gene3D" id="1.10.274.100">
    <property type="entry name" value="RNA polymerase Rpb1, domain 3"/>
    <property type="match status" value="1"/>
</dbReference>
<evidence type="ECO:0000256" key="2">
    <source>
        <dbReference type="ARBA" id="ARBA00006460"/>
    </source>
</evidence>
<evidence type="ECO:0000256" key="16">
    <source>
        <dbReference type="SAM" id="MobiDB-lite"/>
    </source>
</evidence>
<keyword evidence="8" id="KW-0677">Repeat</keyword>
<dbReference type="PRINTS" id="PR01217">
    <property type="entry name" value="PRICHEXTENSN"/>
</dbReference>
<dbReference type="EC" id="2.7.7.6" evidence="15"/>
<evidence type="ECO:0000256" key="1">
    <source>
        <dbReference type="ARBA" id="ARBA00004123"/>
    </source>
</evidence>
<dbReference type="PANTHER" id="PTHR19376">
    <property type="entry name" value="DNA-DIRECTED RNA POLYMERASE"/>
    <property type="match status" value="1"/>
</dbReference>
<dbReference type="FunFam" id="3.30.1360.140:FF:000001">
    <property type="entry name" value="DNA-directed RNA polymerase subunit"/>
    <property type="match status" value="1"/>
</dbReference>
<dbReference type="OrthoDB" id="270392at2759"/>
<dbReference type="InterPro" id="IPR045867">
    <property type="entry name" value="DNA-dir_RpoC_beta_prime"/>
</dbReference>
<comment type="similarity">
    <text evidence="2 15">Belongs to the RNA polymerase beta' chain family.</text>
</comment>
<dbReference type="SUPFAM" id="SSF64484">
    <property type="entry name" value="beta and beta-prime subunits of DNA dependent RNA-polymerase"/>
    <property type="match status" value="1"/>
</dbReference>
<evidence type="ECO:0000256" key="14">
    <source>
        <dbReference type="ARBA" id="ARBA00048552"/>
    </source>
</evidence>
<comment type="catalytic activity">
    <reaction evidence="14 15">
        <text>RNA(n) + a ribonucleoside 5'-triphosphate = RNA(n+1) + diphosphate</text>
        <dbReference type="Rhea" id="RHEA:21248"/>
        <dbReference type="Rhea" id="RHEA-COMP:14527"/>
        <dbReference type="Rhea" id="RHEA-COMP:17342"/>
        <dbReference type="ChEBI" id="CHEBI:33019"/>
        <dbReference type="ChEBI" id="CHEBI:61557"/>
        <dbReference type="ChEBI" id="CHEBI:140395"/>
        <dbReference type="EC" id="2.7.7.6"/>
    </reaction>
</comment>
<dbReference type="GO" id="GO:0006367">
    <property type="term" value="P:transcription initiation at RNA polymerase II promoter"/>
    <property type="evidence" value="ECO:0007669"/>
    <property type="project" value="EnsemblFungi"/>
</dbReference>
<dbReference type="PROSITE" id="PS00115">
    <property type="entry name" value="RNA_POL_II_REPEAT"/>
    <property type="match status" value="8"/>
</dbReference>
<dbReference type="Gene3D" id="1.10.150.390">
    <property type="match status" value="1"/>
</dbReference>
<evidence type="ECO:0000256" key="12">
    <source>
        <dbReference type="ARBA" id="ARBA00023163"/>
    </source>
</evidence>
<dbReference type="Gene3D" id="1.10.132.30">
    <property type="match status" value="1"/>
</dbReference>
<feature type="domain" description="RNA polymerase N-terminal" evidence="17">
    <location>
        <begin position="220"/>
        <end position="523"/>
    </location>
</feature>
<evidence type="ECO:0000313" key="19">
    <source>
        <dbReference type="Proteomes" id="UP000240830"/>
    </source>
</evidence>
<feature type="compositionally biased region" description="Low complexity" evidence="16">
    <location>
        <begin position="1597"/>
        <end position="1664"/>
    </location>
</feature>
<dbReference type="CDD" id="cd02733">
    <property type="entry name" value="RNAP_II_RPB1_N"/>
    <property type="match status" value="1"/>
</dbReference>
<comment type="subcellular location">
    <subcellularLocation>
        <location evidence="1">Nucleus</location>
    </subcellularLocation>
</comment>
<keyword evidence="9" id="KW-0862">Zinc</keyword>
<keyword evidence="5 15" id="KW-0808">Transferase</keyword>
<gene>
    <name evidence="18" type="ORF">PSACC_00035</name>
</gene>
<dbReference type="Proteomes" id="UP000240830">
    <property type="component" value="Unassembled WGS sequence"/>
</dbReference>
<accession>A0A2H9TR04</accession>
<dbReference type="EMBL" id="MTSL01000003">
    <property type="protein sequence ID" value="PJF20167.1"/>
    <property type="molecule type" value="Genomic_DNA"/>
</dbReference>
<dbReference type="STRING" id="1246581.A0A2H9TR04"/>
<evidence type="ECO:0000256" key="11">
    <source>
        <dbReference type="ARBA" id="ARBA00023125"/>
    </source>
</evidence>
<dbReference type="Gene3D" id="6.20.50.80">
    <property type="match status" value="1"/>
</dbReference>
<keyword evidence="11" id="KW-0238">DNA-binding</keyword>
<comment type="caution">
    <text evidence="18">The sequence shown here is derived from an EMBL/GenBank/DDBJ whole genome shotgun (WGS) entry which is preliminary data.</text>
</comment>
<dbReference type="FunFam" id="1.10.150.390:FF:000001">
    <property type="entry name" value="DNA-directed RNA polymerase subunit"/>
    <property type="match status" value="1"/>
</dbReference>
<feature type="region of interest" description="Disordered" evidence="16">
    <location>
        <begin position="1597"/>
        <end position="1672"/>
    </location>
</feature>
<dbReference type="PANTHER" id="PTHR19376:SF37">
    <property type="entry name" value="DNA-DIRECTED RNA POLYMERASE II SUBUNIT RPB1"/>
    <property type="match status" value="1"/>
</dbReference>
<dbReference type="Gene3D" id="4.10.860.120">
    <property type="entry name" value="RNA polymerase II, clamp domain"/>
    <property type="match status" value="2"/>
</dbReference>
<dbReference type="Pfam" id="PF05001">
    <property type="entry name" value="RNA_pol_Rpb1_R"/>
    <property type="match status" value="8"/>
</dbReference>
<dbReference type="CDD" id="cd22541">
    <property type="entry name" value="SP5_N"/>
    <property type="match status" value="1"/>
</dbReference>
<dbReference type="GO" id="GO:0180034">
    <property type="term" value="P:co-transcriptional lncRNA 3' end processing, cleavage and polyadenylation pathway"/>
    <property type="evidence" value="ECO:0007669"/>
    <property type="project" value="EnsemblFungi"/>
</dbReference>
<protein>
    <recommendedName>
        <fullName evidence="15">DNA-directed RNA polymerase subunit</fullName>
        <ecNumber evidence="15">2.7.7.6</ecNumber>
    </recommendedName>
</protein>
<dbReference type="InterPro" id="IPR042102">
    <property type="entry name" value="RNA_pol_Rpb1_3_sf"/>
</dbReference>
<evidence type="ECO:0000256" key="7">
    <source>
        <dbReference type="ARBA" id="ARBA00022723"/>
    </source>
</evidence>
<dbReference type="InterPro" id="IPR044893">
    <property type="entry name" value="RNA_pol_Rpb1_clamp_domain"/>
</dbReference>
<dbReference type="Gene3D" id="3.30.1490.180">
    <property type="entry name" value="RNA polymerase ii"/>
    <property type="match status" value="1"/>
</dbReference>
<evidence type="ECO:0000256" key="15">
    <source>
        <dbReference type="RuleBase" id="RU004279"/>
    </source>
</evidence>
<dbReference type="InterPro" id="IPR000684">
    <property type="entry name" value="RNA_pol_II_repeat_euk"/>
</dbReference>
<keyword evidence="3 15" id="KW-0240">DNA-directed RNA polymerase</keyword>
<keyword evidence="19" id="KW-1185">Reference proteome</keyword>
<dbReference type="InterPro" id="IPR007066">
    <property type="entry name" value="RNA_pol_Rpb1_3"/>
</dbReference>
<evidence type="ECO:0000256" key="5">
    <source>
        <dbReference type="ARBA" id="ARBA00022679"/>
    </source>
</evidence>
<evidence type="ECO:0000256" key="6">
    <source>
        <dbReference type="ARBA" id="ARBA00022695"/>
    </source>
</evidence>
<dbReference type="GO" id="GO:0006369">
    <property type="term" value="P:termination of RNA polymerase II transcription"/>
    <property type="evidence" value="ECO:0007669"/>
    <property type="project" value="EnsemblFungi"/>
</dbReference>
<dbReference type="GO" id="GO:0140463">
    <property type="term" value="F:chromatin-protein adaptor activity"/>
    <property type="evidence" value="ECO:0007669"/>
    <property type="project" value="EnsemblFungi"/>
</dbReference>
<proteinExistence type="inferred from homology"/>
<comment type="function">
    <text evidence="15">DNA-dependent RNA polymerase catalyzes the transcription of DNA into RNA using the four ribonucleoside triphosphates as substrates.</text>
</comment>
<reference evidence="18 19" key="1">
    <citation type="submission" date="2016-10" db="EMBL/GenBank/DDBJ databases">
        <title>The genome of Paramicrosporidium saccamoebae is the missing link in understanding Cryptomycota and Microsporidia evolution.</title>
        <authorList>
            <person name="Quandt C.A."/>
            <person name="Beaudet D."/>
            <person name="Corsaro D."/>
            <person name="Michel R."/>
            <person name="Corradi N."/>
            <person name="James T."/>
        </authorList>
    </citation>
    <scope>NUCLEOTIDE SEQUENCE [LARGE SCALE GENOMIC DNA]</scope>
    <source>
        <strain evidence="18 19">KSL3</strain>
    </source>
</reference>
<dbReference type="InterPro" id="IPR038120">
    <property type="entry name" value="Rpb1_funnel_sf"/>
</dbReference>
<dbReference type="InterPro" id="IPR007081">
    <property type="entry name" value="RNA_pol_Rpb1_5"/>
</dbReference>
<dbReference type="GO" id="GO:0003677">
    <property type="term" value="F:DNA binding"/>
    <property type="evidence" value="ECO:0007669"/>
    <property type="project" value="UniProtKB-KW"/>
</dbReference>
<keyword evidence="6 15" id="KW-0548">Nucleotidyltransferase</keyword>
<dbReference type="GO" id="GO:0000785">
    <property type="term" value="C:chromatin"/>
    <property type="evidence" value="ECO:0007669"/>
    <property type="project" value="EnsemblFungi"/>
</dbReference>
<dbReference type="GO" id="GO:0046872">
    <property type="term" value="F:metal ion binding"/>
    <property type="evidence" value="ECO:0007669"/>
    <property type="project" value="UniProtKB-KW"/>
</dbReference>
<dbReference type="InterPro" id="IPR038593">
    <property type="entry name" value="RNA_pol_Rpb1_7_sf"/>
</dbReference>
<dbReference type="GO" id="GO:0005665">
    <property type="term" value="C:RNA polymerase II, core complex"/>
    <property type="evidence" value="ECO:0007669"/>
    <property type="project" value="EnsemblFungi"/>
</dbReference>